<proteinExistence type="predicted"/>
<gene>
    <name evidence="1" type="primary">BnaC05g16150D</name>
    <name evidence="1" type="ORF">GSBRNA2T00047809001</name>
</gene>
<dbReference type="Proteomes" id="UP000028999">
    <property type="component" value="Unassembled WGS sequence"/>
</dbReference>
<sequence length="76" mass="8593">MSPCKRKNEEEAVAAVCLISKAPEGISLDIPQRKEKDEQDLQTHARERNMMKKKPMLLMLLAESSSVKPQKDLGRS</sequence>
<dbReference type="Gramene" id="CDY31506">
    <property type="protein sequence ID" value="CDY31506"/>
    <property type="gene ID" value="GSBRNA2T00047809001"/>
</dbReference>
<name>A0A078H166_BRANA</name>
<evidence type="ECO:0000313" key="1">
    <source>
        <dbReference type="EMBL" id="CDY31506.1"/>
    </source>
</evidence>
<dbReference type="STRING" id="3708.A0A078H166"/>
<evidence type="ECO:0000313" key="2">
    <source>
        <dbReference type="Proteomes" id="UP000028999"/>
    </source>
</evidence>
<organism evidence="1 2">
    <name type="scientific">Brassica napus</name>
    <name type="common">Rape</name>
    <dbReference type="NCBI Taxonomy" id="3708"/>
    <lineage>
        <taxon>Eukaryota</taxon>
        <taxon>Viridiplantae</taxon>
        <taxon>Streptophyta</taxon>
        <taxon>Embryophyta</taxon>
        <taxon>Tracheophyta</taxon>
        <taxon>Spermatophyta</taxon>
        <taxon>Magnoliopsida</taxon>
        <taxon>eudicotyledons</taxon>
        <taxon>Gunneridae</taxon>
        <taxon>Pentapetalae</taxon>
        <taxon>rosids</taxon>
        <taxon>malvids</taxon>
        <taxon>Brassicales</taxon>
        <taxon>Brassicaceae</taxon>
        <taxon>Brassiceae</taxon>
        <taxon>Brassica</taxon>
    </lineage>
</organism>
<accession>A0A078H166</accession>
<dbReference type="PaxDb" id="3708-A0A078H166"/>
<protein>
    <submittedName>
        <fullName evidence="1">BnaC05g16150D protein</fullName>
    </submittedName>
</protein>
<dbReference type="AlphaFoldDB" id="A0A078H166"/>
<keyword evidence="2" id="KW-1185">Reference proteome</keyword>
<reference evidence="1 2" key="1">
    <citation type="journal article" date="2014" name="Science">
        <title>Plant genetics. Early allopolyploid evolution in the post-Neolithic Brassica napus oilseed genome.</title>
        <authorList>
            <person name="Chalhoub B."/>
            <person name="Denoeud F."/>
            <person name="Liu S."/>
            <person name="Parkin I.A."/>
            <person name="Tang H."/>
            <person name="Wang X."/>
            <person name="Chiquet J."/>
            <person name="Belcram H."/>
            <person name="Tong C."/>
            <person name="Samans B."/>
            <person name="Correa M."/>
            <person name="Da Silva C."/>
            <person name="Just J."/>
            <person name="Falentin C."/>
            <person name="Koh C.S."/>
            <person name="Le Clainche I."/>
            <person name="Bernard M."/>
            <person name="Bento P."/>
            <person name="Noel B."/>
            <person name="Labadie K."/>
            <person name="Alberti A."/>
            <person name="Charles M."/>
            <person name="Arnaud D."/>
            <person name="Guo H."/>
            <person name="Daviaud C."/>
            <person name="Alamery S."/>
            <person name="Jabbari K."/>
            <person name="Zhao M."/>
            <person name="Edger P.P."/>
            <person name="Chelaifa H."/>
            <person name="Tack D."/>
            <person name="Lassalle G."/>
            <person name="Mestiri I."/>
            <person name="Schnel N."/>
            <person name="Le Paslier M.C."/>
            <person name="Fan G."/>
            <person name="Renault V."/>
            <person name="Bayer P.E."/>
            <person name="Golicz A.A."/>
            <person name="Manoli S."/>
            <person name="Lee T.H."/>
            <person name="Thi V.H."/>
            <person name="Chalabi S."/>
            <person name="Hu Q."/>
            <person name="Fan C."/>
            <person name="Tollenaere R."/>
            <person name="Lu Y."/>
            <person name="Battail C."/>
            <person name="Shen J."/>
            <person name="Sidebottom C.H."/>
            <person name="Wang X."/>
            <person name="Canaguier A."/>
            <person name="Chauveau A."/>
            <person name="Berard A."/>
            <person name="Deniot G."/>
            <person name="Guan M."/>
            <person name="Liu Z."/>
            <person name="Sun F."/>
            <person name="Lim Y.P."/>
            <person name="Lyons E."/>
            <person name="Town C.D."/>
            <person name="Bancroft I."/>
            <person name="Wang X."/>
            <person name="Meng J."/>
            <person name="Ma J."/>
            <person name="Pires J.C."/>
            <person name="King G.J."/>
            <person name="Brunel D."/>
            <person name="Delourme R."/>
            <person name="Renard M."/>
            <person name="Aury J.M."/>
            <person name="Adams K.L."/>
            <person name="Batley J."/>
            <person name="Snowdon R.J."/>
            <person name="Tost J."/>
            <person name="Edwards D."/>
            <person name="Zhou Y."/>
            <person name="Hua W."/>
            <person name="Sharpe A.G."/>
            <person name="Paterson A.H."/>
            <person name="Guan C."/>
            <person name="Wincker P."/>
        </authorList>
    </citation>
    <scope>NUCLEOTIDE SEQUENCE [LARGE SCALE GENOMIC DNA]</scope>
    <source>
        <strain evidence="2">cv. Darmor-bzh</strain>
    </source>
</reference>
<dbReference type="EMBL" id="LK032273">
    <property type="protein sequence ID" value="CDY31506.1"/>
    <property type="molecule type" value="Genomic_DNA"/>
</dbReference>